<dbReference type="Gene3D" id="3.40.220.10">
    <property type="entry name" value="Leucine Aminopeptidase, subunit E, domain 1"/>
    <property type="match status" value="2"/>
</dbReference>
<dbReference type="GO" id="GO:0003697">
    <property type="term" value="F:single-stranded DNA binding"/>
    <property type="evidence" value="ECO:0007669"/>
    <property type="project" value="TreeGrafter"/>
</dbReference>
<dbReference type="GO" id="GO:1990165">
    <property type="term" value="F:single-strand break-containing DNA binding"/>
    <property type="evidence" value="ECO:0007669"/>
    <property type="project" value="TreeGrafter"/>
</dbReference>
<dbReference type="FunFam" id="3.40.50.300:FF:002337">
    <property type="entry name" value="Transcription factor bHLH140"/>
    <property type="match status" value="1"/>
</dbReference>
<dbReference type="Gene3D" id="3.40.50.300">
    <property type="entry name" value="P-loop containing nucleotide triphosphate hydrolases"/>
    <property type="match status" value="1"/>
</dbReference>
<dbReference type="PANTHER" id="PTHR12486">
    <property type="entry name" value="APRATAXIN-RELATED"/>
    <property type="match status" value="1"/>
</dbReference>
<dbReference type="InterPro" id="IPR043472">
    <property type="entry name" value="Macro_dom-like"/>
</dbReference>
<dbReference type="Gene3D" id="3.30.428.10">
    <property type="entry name" value="HIT-like"/>
    <property type="match status" value="1"/>
</dbReference>
<dbReference type="EMBL" id="JAHRHJ020000007">
    <property type="protein sequence ID" value="KAH9310082.1"/>
    <property type="molecule type" value="Genomic_DNA"/>
</dbReference>
<name>A0AA38FSV2_TAXCH</name>
<sequence>MWDIMEELGISDKYRAAVHKLYEQVRAKIKTNDGLSECFGSDIRVKQGCPLSPTLFGLYIDKLEEWIDRTGGDGTHLASYVVKMLLYVDDLILMAKTKQGLQEHLKVLELFCQEVGMQANIGPPASGKSTFCEKVIEGARRPWIRICQDIISNGKHGSKAQCLKQASAALNEGQSVFIDRCNLTKEHRHDFVQLAGPQTEVHAVVLDLPVKLCIGRIAKRTAHEGGLQGGKAAAVINSMLKNKEVPTLTEGFSRIMYCQTETDVENSINLYKELGPADDLPSGIHAQKSKDDKVQSGMLRFFKKENDHHNNISDRNNAERLNDQDMIHKDPNNSDIEVSKQSISSIRPLDTTAIQRSAVQSYGCVSSGISGNDCVPTLAFPSISTSDFHFDHETAANIIVESVSQFLMRYKTLNFRLILVDLTQDSDMLRRVHSKAAEKGLDSNRFHTVVGDITKLYSEGGLKCNAIANAANWRLKAGGGGVNAAIFKAAGPELEVATKERAKALNPGSALVVPLSPGCSLYKNEGVTNVIHVLGPNMNPQRPNYLKGDYVKGCKVLHDTYSSLFESFSSICKAQQSLISNRGIPESKSSDKEILPAKTNQVKETKVSGTSNAFAVLMQSSKKNSSFVSDKKMKRQDVSDLEVHKRCKIDAPEHLTTSKDDSLIDEAAGLSLNSSSRCFSGYKNDIGSTTIHKDQITEHIVGKIGKGKKPWESWAVALHEVALHPEQNSTVLEFTDSVVVLPDLYPKAKRHVLVVSRLPGLDSLADVQKEHLPVLREVHSMGEKWAASFLQEDPTLIFRLGYHL</sequence>
<dbReference type="SMART" id="SM00506">
    <property type="entry name" value="A1pp"/>
    <property type="match status" value="1"/>
</dbReference>
<dbReference type="Pfam" id="PF00078">
    <property type="entry name" value="RVT_1"/>
    <property type="match status" value="1"/>
</dbReference>
<dbReference type="InterPro" id="IPR027417">
    <property type="entry name" value="P-loop_NTPase"/>
</dbReference>
<reference evidence="3 4" key="1">
    <citation type="journal article" date="2021" name="Nat. Plants">
        <title>The Taxus genome provides insights into paclitaxel biosynthesis.</title>
        <authorList>
            <person name="Xiong X."/>
            <person name="Gou J."/>
            <person name="Liao Q."/>
            <person name="Li Y."/>
            <person name="Zhou Q."/>
            <person name="Bi G."/>
            <person name="Li C."/>
            <person name="Du R."/>
            <person name="Wang X."/>
            <person name="Sun T."/>
            <person name="Guo L."/>
            <person name="Liang H."/>
            <person name="Lu P."/>
            <person name="Wu Y."/>
            <person name="Zhang Z."/>
            <person name="Ro D.K."/>
            <person name="Shang Y."/>
            <person name="Huang S."/>
            <person name="Yan J."/>
        </authorList>
    </citation>
    <scope>NUCLEOTIDE SEQUENCE [LARGE SCALE GENOMIC DNA]</scope>
    <source>
        <strain evidence="3">Ta-2019</strain>
    </source>
</reference>
<dbReference type="InterPro" id="IPR036265">
    <property type="entry name" value="HIT-like_sf"/>
</dbReference>
<feature type="non-terminal residue" evidence="3">
    <location>
        <position position="804"/>
    </location>
</feature>
<evidence type="ECO:0000313" key="4">
    <source>
        <dbReference type="Proteomes" id="UP000824469"/>
    </source>
</evidence>
<feature type="domain" description="Reverse transcriptase" evidence="1">
    <location>
        <begin position="1"/>
        <end position="148"/>
    </location>
</feature>
<comment type="caution">
    <text evidence="3">The sequence shown here is derived from an EMBL/GenBank/DDBJ whole genome shotgun (WGS) entry which is preliminary data.</text>
</comment>
<organism evidence="3 4">
    <name type="scientific">Taxus chinensis</name>
    <name type="common">Chinese yew</name>
    <name type="synonym">Taxus wallichiana var. chinensis</name>
    <dbReference type="NCBI Taxonomy" id="29808"/>
    <lineage>
        <taxon>Eukaryota</taxon>
        <taxon>Viridiplantae</taxon>
        <taxon>Streptophyta</taxon>
        <taxon>Embryophyta</taxon>
        <taxon>Tracheophyta</taxon>
        <taxon>Spermatophyta</taxon>
        <taxon>Pinopsida</taxon>
        <taxon>Pinidae</taxon>
        <taxon>Conifers II</taxon>
        <taxon>Cupressales</taxon>
        <taxon>Taxaceae</taxon>
        <taxon>Taxus</taxon>
    </lineage>
</organism>
<dbReference type="OMA" id="QDFNSKH"/>
<dbReference type="SUPFAM" id="SSF56672">
    <property type="entry name" value="DNA/RNA polymerases"/>
    <property type="match status" value="1"/>
</dbReference>
<dbReference type="AlphaFoldDB" id="A0AA38FSV2"/>
<evidence type="ECO:0008006" key="5">
    <source>
        <dbReference type="Google" id="ProtNLM"/>
    </source>
</evidence>
<dbReference type="GO" id="GO:0030983">
    <property type="term" value="F:mismatched DNA binding"/>
    <property type="evidence" value="ECO:0007669"/>
    <property type="project" value="TreeGrafter"/>
</dbReference>
<dbReference type="InterPro" id="IPR000477">
    <property type="entry name" value="RT_dom"/>
</dbReference>
<proteinExistence type="predicted"/>
<dbReference type="PROSITE" id="PS50878">
    <property type="entry name" value="RT_POL"/>
    <property type="match status" value="1"/>
</dbReference>
<dbReference type="PANTHER" id="PTHR12486:SF4">
    <property type="entry name" value="APRATAXIN"/>
    <property type="match status" value="1"/>
</dbReference>
<dbReference type="SUPFAM" id="SSF52540">
    <property type="entry name" value="P-loop containing nucleoside triphosphate hydrolases"/>
    <property type="match status" value="1"/>
</dbReference>
<evidence type="ECO:0000259" key="2">
    <source>
        <dbReference type="PROSITE" id="PS51154"/>
    </source>
</evidence>
<dbReference type="InterPro" id="IPR043502">
    <property type="entry name" value="DNA/RNA_pol_sf"/>
</dbReference>
<evidence type="ECO:0000313" key="3">
    <source>
        <dbReference type="EMBL" id="KAH9310082.1"/>
    </source>
</evidence>
<evidence type="ECO:0000259" key="1">
    <source>
        <dbReference type="PROSITE" id="PS50878"/>
    </source>
</evidence>
<dbReference type="SUPFAM" id="SSF52949">
    <property type="entry name" value="Macro domain-like"/>
    <property type="match status" value="2"/>
</dbReference>
<gene>
    <name evidence="3" type="ORF">KI387_037993</name>
</gene>
<dbReference type="PROSITE" id="PS51154">
    <property type="entry name" value="MACRO"/>
    <property type="match status" value="1"/>
</dbReference>
<accession>A0AA38FSV2</accession>
<keyword evidence="4" id="KW-1185">Reference proteome</keyword>
<protein>
    <recommendedName>
        <fullName evidence="5">Macro domain-containing protein</fullName>
    </recommendedName>
</protein>
<dbReference type="SUPFAM" id="SSF54197">
    <property type="entry name" value="HIT-like"/>
    <property type="match status" value="1"/>
</dbReference>
<dbReference type="Pfam" id="PF01661">
    <property type="entry name" value="Macro"/>
    <property type="match status" value="1"/>
</dbReference>
<dbReference type="InterPro" id="IPR002589">
    <property type="entry name" value="Macro_dom"/>
</dbReference>
<feature type="domain" description="Macro" evidence="2">
    <location>
        <begin position="433"/>
        <end position="625"/>
    </location>
</feature>
<dbReference type="GO" id="GO:0033699">
    <property type="term" value="F:DNA 5'-adenosine monophosphate hydrolase activity"/>
    <property type="evidence" value="ECO:0007669"/>
    <property type="project" value="TreeGrafter"/>
</dbReference>
<dbReference type="GO" id="GO:0005634">
    <property type="term" value="C:nucleus"/>
    <property type="evidence" value="ECO:0007669"/>
    <property type="project" value="TreeGrafter"/>
</dbReference>
<dbReference type="GO" id="GO:0000012">
    <property type="term" value="P:single strand break repair"/>
    <property type="evidence" value="ECO:0007669"/>
    <property type="project" value="TreeGrafter"/>
</dbReference>
<dbReference type="Pfam" id="PF11969">
    <property type="entry name" value="DcpS_C"/>
    <property type="match status" value="1"/>
</dbReference>
<dbReference type="Pfam" id="PF13671">
    <property type="entry name" value="AAA_33"/>
    <property type="match status" value="1"/>
</dbReference>
<dbReference type="GO" id="GO:0003725">
    <property type="term" value="F:double-stranded RNA binding"/>
    <property type="evidence" value="ECO:0007669"/>
    <property type="project" value="TreeGrafter"/>
</dbReference>
<dbReference type="Proteomes" id="UP000824469">
    <property type="component" value="Unassembled WGS sequence"/>
</dbReference>